<sequence length="47" mass="5535">MTLDLERKYFHSTAIHEAGPVLSWYQLMFLRSESNAALHKIARQAFR</sequence>
<reference evidence="1 2" key="3">
    <citation type="journal article" date="2017" name="Mol. Plant Pathol.">
        <title>A gapless genome sequence of the fungus Botrytis cinerea.</title>
        <authorList>
            <person name="Van Kan J.A."/>
            <person name="Stassen J.H."/>
            <person name="Mosbach A."/>
            <person name="Van Der Lee T.A."/>
            <person name="Faino L."/>
            <person name="Farmer A.D."/>
            <person name="Papasotiriou D.G."/>
            <person name="Zhou S."/>
            <person name="Seidl M.F."/>
            <person name="Cottam E."/>
            <person name="Edel D."/>
            <person name="Hahn M."/>
            <person name="Schwartz D.C."/>
            <person name="Dietrich R.A."/>
            <person name="Widdison S."/>
            <person name="Scalliet G."/>
        </authorList>
    </citation>
    <scope>NUCLEOTIDE SEQUENCE [LARGE SCALE GENOMIC DNA]</scope>
    <source>
        <strain evidence="1 2">B05.10</strain>
    </source>
</reference>
<name>A0A384JEQ9_BOTFB</name>
<dbReference type="EMBL" id="CP009808">
    <property type="protein sequence ID" value="ATZ49093.1"/>
    <property type="molecule type" value="Genomic_DNA"/>
</dbReference>
<accession>A0A384JEQ9</accession>
<evidence type="ECO:0000313" key="1">
    <source>
        <dbReference type="EMBL" id="ATZ49093.1"/>
    </source>
</evidence>
<proteinExistence type="predicted"/>
<dbReference type="VEuPathDB" id="FungiDB:Bcin04g02820"/>
<evidence type="ECO:0000313" key="2">
    <source>
        <dbReference type="Proteomes" id="UP000001798"/>
    </source>
</evidence>
<organism evidence="1 2">
    <name type="scientific">Botryotinia fuckeliana (strain B05.10)</name>
    <name type="common">Noble rot fungus</name>
    <name type="synonym">Botrytis cinerea</name>
    <dbReference type="NCBI Taxonomy" id="332648"/>
    <lineage>
        <taxon>Eukaryota</taxon>
        <taxon>Fungi</taxon>
        <taxon>Dikarya</taxon>
        <taxon>Ascomycota</taxon>
        <taxon>Pezizomycotina</taxon>
        <taxon>Leotiomycetes</taxon>
        <taxon>Helotiales</taxon>
        <taxon>Sclerotiniaceae</taxon>
        <taxon>Botrytis</taxon>
    </lineage>
</organism>
<dbReference type="Proteomes" id="UP000001798">
    <property type="component" value="Chromosome 4"/>
</dbReference>
<gene>
    <name evidence="1" type="ORF">BCIN_04g02820</name>
</gene>
<dbReference type="GeneID" id="36394104"/>
<dbReference type="RefSeq" id="XP_024548263.1">
    <property type="nucleotide sequence ID" value="XM_024692488.1"/>
</dbReference>
<keyword evidence="2" id="KW-1185">Reference proteome</keyword>
<protein>
    <submittedName>
        <fullName evidence="1">Uncharacterized protein</fullName>
    </submittedName>
</protein>
<dbReference type="KEGG" id="bfu:BCIN_04g02820"/>
<reference evidence="1 2" key="2">
    <citation type="journal article" date="2012" name="Eukaryot. Cell">
        <title>Genome update of Botrytis cinerea strains B05.10 and T4.</title>
        <authorList>
            <person name="Staats M."/>
            <person name="van Kan J.A."/>
        </authorList>
    </citation>
    <scope>NUCLEOTIDE SEQUENCE [LARGE SCALE GENOMIC DNA]</scope>
    <source>
        <strain evidence="1 2">B05.10</strain>
    </source>
</reference>
<reference evidence="1 2" key="1">
    <citation type="journal article" date="2011" name="PLoS Genet.">
        <title>Genomic analysis of the necrotrophic fungal pathogens Sclerotinia sclerotiorum and Botrytis cinerea.</title>
        <authorList>
            <person name="Amselem J."/>
            <person name="Cuomo C.A."/>
            <person name="van Kan J.A."/>
            <person name="Viaud M."/>
            <person name="Benito E.P."/>
            <person name="Couloux A."/>
            <person name="Coutinho P.M."/>
            <person name="de Vries R.P."/>
            <person name="Dyer P.S."/>
            <person name="Fillinger S."/>
            <person name="Fournier E."/>
            <person name="Gout L."/>
            <person name="Hahn M."/>
            <person name="Kohn L."/>
            <person name="Lapalu N."/>
            <person name="Plummer K.M."/>
            <person name="Pradier J.M."/>
            <person name="Quevillon E."/>
            <person name="Sharon A."/>
            <person name="Simon A."/>
            <person name="ten Have A."/>
            <person name="Tudzynski B."/>
            <person name="Tudzynski P."/>
            <person name="Wincker P."/>
            <person name="Andrew M."/>
            <person name="Anthouard V."/>
            <person name="Beever R.E."/>
            <person name="Beffa R."/>
            <person name="Benoit I."/>
            <person name="Bouzid O."/>
            <person name="Brault B."/>
            <person name="Chen Z."/>
            <person name="Choquer M."/>
            <person name="Collemare J."/>
            <person name="Cotton P."/>
            <person name="Danchin E.G."/>
            <person name="Da Silva C."/>
            <person name="Gautier A."/>
            <person name="Giraud C."/>
            <person name="Giraud T."/>
            <person name="Gonzalez C."/>
            <person name="Grossetete S."/>
            <person name="Guldener U."/>
            <person name="Henrissat B."/>
            <person name="Howlett B.J."/>
            <person name="Kodira C."/>
            <person name="Kretschmer M."/>
            <person name="Lappartient A."/>
            <person name="Leroch M."/>
            <person name="Levis C."/>
            <person name="Mauceli E."/>
            <person name="Neuveglise C."/>
            <person name="Oeser B."/>
            <person name="Pearson M."/>
            <person name="Poulain J."/>
            <person name="Poussereau N."/>
            <person name="Quesneville H."/>
            <person name="Rascle C."/>
            <person name="Schumacher J."/>
            <person name="Segurens B."/>
            <person name="Sexton A."/>
            <person name="Silva E."/>
            <person name="Sirven C."/>
            <person name="Soanes D.M."/>
            <person name="Talbot N.J."/>
            <person name="Templeton M."/>
            <person name="Yandava C."/>
            <person name="Yarden O."/>
            <person name="Zeng Q."/>
            <person name="Rollins J.A."/>
            <person name="Lebrun M.H."/>
            <person name="Dickman M."/>
        </authorList>
    </citation>
    <scope>NUCLEOTIDE SEQUENCE [LARGE SCALE GENOMIC DNA]</scope>
    <source>
        <strain evidence="1 2">B05.10</strain>
    </source>
</reference>
<dbReference type="AlphaFoldDB" id="A0A384JEQ9"/>